<dbReference type="AlphaFoldDB" id="A0A4D4KVF5"/>
<name>A0A4D4KVF5_STRVO</name>
<proteinExistence type="predicted"/>
<feature type="region of interest" description="Disordered" evidence="1">
    <location>
        <begin position="1"/>
        <end position="51"/>
    </location>
</feature>
<evidence type="ECO:0000256" key="1">
    <source>
        <dbReference type="SAM" id="MobiDB-lite"/>
    </source>
</evidence>
<gene>
    <name evidence="2" type="ORF">SVIO_004420</name>
</gene>
<dbReference type="EMBL" id="BJHW01000001">
    <property type="protein sequence ID" value="GDY49819.1"/>
    <property type="molecule type" value="Genomic_DNA"/>
</dbReference>
<evidence type="ECO:0000313" key="3">
    <source>
        <dbReference type="Proteomes" id="UP000301309"/>
    </source>
</evidence>
<comment type="caution">
    <text evidence="2">The sequence shown here is derived from an EMBL/GenBank/DDBJ whole genome shotgun (WGS) entry which is preliminary data.</text>
</comment>
<protein>
    <submittedName>
        <fullName evidence="2">Uncharacterized protein</fullName>
    </submittedName>
</protein>
<organism evidence="2 3">
    <name type="scientific">Streptomyces violaceusniger</name>
    <dbReference type="NCBI Taxonomy" id="68280"/>
    <lineage>
        <taxon>Bacteria</taxon>
        <taxon>Bacillati</taxon>
        <taxon>Actinomycetota</taxon>
        <taxon>Actinomycetes</taxon>
        <taxon>Kitasatosporales</taxon>
        <taxon>Streptomycetaceae</taxon>
        <taxon>Streptomyces</taxon>
        <taxon>Streptomyces violaceusniger group</taxon>
    </lineage>
</organism>
<sequence>MPHLGLRHRGGLDQTGTEADKRQRIEDVAAEGAGKGQHHGDVMGFDAPDDVQETGLRGRVRLMGIIDDEEKGLPGGTRGHFGHDFPQQPYGYVARGLGARCLVHEA</sequence>
<accession>A0A4D4KVF5</accession>
<dbReference type="Proteomes" id="UP000301309">
    <property type="component" value="Unassembled WGS sequence"/>
</dbReference>
<keyword evidence="3" id="KW-1185">Reference proteome</keyword>
<evidence type="ECO:0000313" key="2">
    <source>
        <dbReference type="EMBL" id="GDY49819.1"/>
    </source>
</evidence>
<feature type="compositionally biased region" description="Basic and acidic residues" evidence="1">
    <location>
        <begin position="18"/>
        <end position="27"/>
    </location>
</feature>
<reference evidence="2 3" key="1">
    <citation type="journal article" date="2020" name="Int. J. Syst. Evol. Microbiol.">
        <title>Reclassification of Streptomyces castelarensis and Streptomyces sporoclivatus as later heterotypic synonyms of Streptomyces antimycoticus.</title>
        <authorList>
            <person name="Komaki H."/>
            <person name="Tamura T."/>
        </authorList>
    </citation>
    <scope>NUCLEOTIDE SEQUENCE [LARGE SCALE GENOMIC DNA]</scope>
    <source>
        <strain evidence="2 3">NBRC 13459</strain>
    </source>
</reference>